<reference evidence="2" key="1">
    <citation type="submission" date="2019-08" db="EMBL/GenBank/DDBJ databases">
        <authorList>
            <person name="Kucharzyk K."/>
            <person name="Murdoch R.W."/>
            <person name="Higgins S."/>
            <person name="Loffler F."/>
        </authorList>
    </citation>
    <scope>NUCLEOTIDE SEQUENCE</scope>
</reference>
<proteinExistence type="predicted"/>
<evidence type="ECO:0000256" key="1">
    <source>
        <dbReference type="SAM" id="MobiDB-lite"/>
    </source>
</evidence>
<evidence type="ECO:0000313" key="2">
    <source>
        <dbReference type="EMBL" id="MPM99288.1"/>
    </source>
</evidence>
<feature type="region of interest" description="Disordered" evidence="1">
    <location>
        <begin position="59"/>
        <end position="82"/>
    </location>
</feature>
<accession>A0A645EDT4</accession>
<protein>
    <submittedName>
        <fullName evidence="2">Uncharacterized protein</fullName>
    </submittedName>
</protein>
<name>A0A645EDT4_9ZZZZ</name>
<organism evidence="2">
    <name type="scientific">bioreactor metagenome</name>
    <dbReference type="NCBI Taxonomy" id="1076179"/>
    <lineage>
        <taxon>unclassified sequences</taxon>
        <taxon>metagenomes</taxon>
        <taxon>ecological metagenomes</taxon>
    </lineage>
</organism>
<dbReference type="AlphaFoldDB" id="A0A645EDT4"/>
<gene>
    <name evidence="2" type="ORF">SDC9_146479</name>
</gene>
<sequence>MVDAVIDMVRSAQGPCVHAGTNAVVLLAARKVGRNGAGLDNHREGLTVDTGRLNGADVDRNIGVSSRGNRDCEGRGLPVTGG</sequence>
<dbReference type="EMBL" id="VSSQ01045390">
    <property type="protein sequence ID" value="MPM99288.1"/>
    <property type="molecule type" value="Genomic_DNA"/>
</dbReference>
<comment type="caution">
    <text evidence="2">The sequence shown here is derived from an EMBL/GenBank/DDBJ whole genome shotgun (WGS) entry which is preliminary data.</text>
</comment>